<evidence type="ECO:0000256" key="3">
    <source>
        <dbReference type="PROSITE-ProRule" id="PRU00023"/>
    </source>
</evidence>
<dbReference type="InterPro" id="IPR036770">
    <property type="entry name" value="Ankyrin_rpt-contain_sf"/>
</dbReference>
<evidence type="ECO:0000313" key="6">
    <source>
        <dbReference type="Proteomes" id="UP001627154"/>
    </source>
</evidence>
<evidence type="ECO:0000313" key="5">
    <source>
        <dbReference type="EMBL" id="KAL3396082.1"/>
    </source>
</evidence>
<dbReference type="Pfam" id="PF12796">
    <property type="entry name" value="Ank_2"/>
    <property type="match status" value="1"/>
</dbReference>
<name>A0ABD2WST6_9HYME</name>
<proteinExistence type="predicted"/>
<evidence type="ECO:0000256" key="2">
    <source>
        <dbReference type="ARBA" id="ARBA00023043"/>
    </source>
</evidence>
<protein>
    <submittedName>
        <fullName evidence="5">Uncharacterized protein</fullName>
    </submittedName>
</protein>
<organism evidence="5 6">
    <name type="scientific">Trichogramma kaykai</name>
    <dbReference type="NCBI Taxonomy" id="54128"/>
    <lineage>
        <taxon>Eukaryota</taxon>
        <taxon>Metazoa</taxon>
        <taxon>Ecdysozoa</taxon>
        <taxon>Arthropoda</taxon>
        <taxon>Hexapoda</taxon>
        <taxon>Insecta</taxon>
        <taxon>Pterygota</taxon>
        <taxon>Neoptera</taxon>
        <taxon>Endopterygota</taxon>
        <taxon>Hymenoptera</taxon>
        <taxon>Apocrita</taxon>
        <taxon>Proctotrupomorpha</taxon>
        <taxon>Chalcidoidea</taxon>
        <taxon>Trichogrammatidae</taxon>
        <taxon>Trichogramma</taxon>
    </lineage>
</organism>
<dbReference type="PANTHER" id="PTHR24193:SF121">
    <property type="entry name" value="ADA2A-CONTAINING COMPLEX COMPONENT 3, ISOFORM D"/>
    <property type="match status" value="1"/>
</dbReference>
<dbReference type="PANTHER" id="PTHR24193">
    <property type="entry name" value="ANKYRIN REPEAT PROTEIN"/>
    <property type="match status" value="1"/>
</dbReference>
<dbReference type="Gene3D" id="1.25.40.20">
    <property type="entry name" value="Ankyrin repeat-containing domain"/>
    <property type="match status" value="1"/>
</dbReference>
<dbReference type="SMART" id="SM00248">
    <property type="entry name" value="ANK"/>
    <property type="match status" value="4"/>
</dbReference>
<comment type="caution">
    <text evidence="5">The sequence shown here is derived from an EMBL/GenBank/DDBJ whole genome shotgun (WGS) entry which is preliminary data.</text>
</comment>
<dbReference type="PROSITE" id="PS50088">
    <property type="entry name" value="ANK_REPEAT"/>
    <property type="match status" value="2"/>
</dbReference>
<sequence>MISSTTTTTKTSLFRFRRRRRHELGEIEEFARAAQRQRRRATRISRQSISSPSLPLEGRTSESQGHFLARSNGVSSLGCRDISNKCRDRVAEQIIKFAVKTGYRDELNAEKDGRGEPSSSSLRTTPIHHAARRKLSWIISDLFEIYDRYNVNHTDETGLSHFHVACCQYDCDDFVEKFLELGQVDPDLLVPETGDSALHLAVSKGRKKLAELLLKNGANPNLINKDGLTPLLIICQKQIYWHDNQYAELAEMFLKISKEKNQVVQVDAKDKLGLTSLHWAVVNTSPKTIDVLVDHGADLSSFVFPTASHFLDALKWRTDFEDAELDEDAEFEKSMSSAVEIMAGLLTVVERLEKRGYELSRDDASTIVLVLSKNEFSWDSEELWYDNEDFADKAKKIMINEDDPSLPLYDLVQLRPKEAAKRVTFRDYNALTDEFESLPEWSRRDCASPSVRDDVARILPEMGARFTVETDGLSTADSLLRNDRRAVD</sequence>
<keyword evidence="1" id="KW-0677">Repeat</keyword>
<reference evidence="5 6" key="1">
    <citation type="journal article" date="2024" name="bioRxiv">
        <title>A reference genome for Trichogramma kaykai: A tiny desert-dwelling parasitoid wasp with competing sex-ratio distorters.</title>
        <authorList>
            <person name="Culotta J."/>
            <person name="Lindsey A.R."/>
        </authorList>
    </citation>
    <scope>NUCLEOTIDE SEQUENCE [LARGE SCALE GENOMIC DNA]</scope>
    <source>
        <strain evidence="5 6">KSX58</strain>
    </source>
</reference>
<dbReference type="SUPFAM" id="SSF48403">
    <property type="entry name" value="Ankyrin repeat"/>
    <property type="match status" value="1"/>
</dbReference>
<evidence type="ECO:0000256" key="1">
    <source>
        <dbReference type="ARBA" id="ARBA00022737"/>
    </source>
</evidence>
<keyword evidence="6" id="KW-1185">Reference proteome</keyword>
<feature type="region of interest" description="Disordered" evidence="4">
    <location>
        <begin position="38"/>
        <end position="63"/>
    </location>
</feature>
<gene>
    <name evidence="5" type="ORF">TKK_009954</name>
</gene>
<feature type="repeat" description="ANK" evidence="3">
    <location>
        <begin position="193"/>
        <end position="225"/>
    </location>
</feature>
<feature type="repeat" description="ANK" evidence="3">
    <location>
        <begin position="272"/>
        <end position="300"/>
    </location>
</feature>
<dbReference type="EMBL" id="JBJJXI010000074">
    <property type="protein sequence ID" value="KAL3396082.1"/>
    <property type="molecule type" value="Genomic_DNA"/>
</dbReference>
<dbReference type="PROSITE" id="PS50297">
    <property type="entry name" value="ANK_REP_REGION"/>
    <property type="match status" value="2"/>
</dbReference>
<dbReference type="InterPro" id="IPR050663">
    <property type="entry name" value="Ankyrin-SOCS_Box"/>
</dbReference>
<accession>A0ABD2WST6</accession>
<dbReference type="AlphaFoldDB" id="A0ABD2WST6"/>
<dbReference type="Proteomes" id="UP001627154">
    <property type="component" value="Unassembled WGS sequence"/>
</dbReference>
<evidence type="ECO:0000256" key="4">
    <source>
        <dbReference type="SAM" id="MobiDB-lite"/>
    </source>
</evidence>
<keyword evidence="2 3" id="KW-0040">ANK repeat</keyword>
<dbReference type="InterPro" id="IPR002110">
    <property type="entry name" value="Ankyrin_rpt"/>
</dbReference>